<dbReference type="EMBL" id="CAJOBJ010000350">
    <property type="protein sequence ID" value="CAF3816154.1"/>
    <property type="molecule type" value="Genomic_DNA"/>
</dbReference>
<dbReference type="Proteomes" id="UP000663855">
    <property type="component" value="Unassembled WGS sequence"/>
</dbReference>
<comment type="caution">
    <text evidence="6">The sequence shown here is derived from an EMBL/GenBank/DDBJ whole genome shotgun (WGS) entry which is preliminary data.</text>
</comment>
<proteinExistence type="predicted"/>
<evidence type="ECO:0000313" key="8">
    <source>
        <dbReference type="Proteomes" id="UP000663866"/>
    </source>
</evidence>
<name>A0A819J6M7_9BILA</name>
<dbReference type="EMBL" id="CAJNOW010000636">
    <property type="protein sequence ID" value="CAF1288422.1"/>
    <property type="molecule type" value="Genomic_DNA"/>
</dbReference>
<protein>
    <submittedName>
        <fullName evidence="6">Uncharacterized protein</fullName>
    </submittedName>
</protein>
<keyword evidence="8" id="KW-1185">Reference proteome</keyword>
<dbReference type="Proteomes" id="UP000663887">
    <property type="component" value="Unassembled WGS sequence"/>
</dbReference>
<evidence type="ECO:0000313" key="1">
    <source>
        <dbReference type="EMBL" id="CAF1288422.1"/>
    </source>
</evidence>
<dbReference type="EMBL" id="CAJNRG010002071">
    <property type="protein sequence ID" value="CAF2042972.1"/>
    <property type="molecule type" value="Genomic_DNA"/>
</dbReference>
<dbReference type="Proteomes" id="UP000681720">
    <property type="component" value="Unassembled WGS sequence"/>
</dbReference>
<dbReference type="EMBL" id="CAJOBH010004372">
    <property type="protein sequence ID" value="CAF3987429.1"/>
    <property type="molecule type" value="Genomic_DNA"/>
</dbReference>
<dbReference type="AlphaFoldDB" id="A0A819J6M7"/>
<evidence type="ECO:0000313" key="7">
    <source>
        <dbReference type="EMBL" id="CAF3987429.1"/>
    </source>
</evidence>
<gene>
    <name evidence="7" type="ORF">BYL167_LOCUS12954</name>
    <name evidence="2" type="ORF">CJN711_LOCUS23962</name>
    <name evidence="5" type="ORF">GIL414_LOCUS1934</name>
    <name evidence="1" type="ORF">KQP761_LOCUS4150</name>
    <name evidence="6" type="ORF">OVN521_LOCUS10751</name>
    <name evidence="4" type="ORF">WKI299_LOCUS18496</name>
    <name evidence="3" type="ORF">XDN619_LOCUS7054</name>
</gene>
<accession>A0A819J6M7</accession>
<dbReference type="OrthoDB" id="10058763at2759"/>
<dbReference type="Proteomes" id="UP000681967">
    <property type="component" value="Unassembled WGS sequence"/>
</dbReference>
<dbReference type="Proteomes" id="UP000663866">
    <property type="component" value="Unassembled WGS sequence"/>
</dbReference>
<dbReference type="EMBL" id="CAJOBG010001389">
    <property type="protein sequence ID" value="CAF3924059.1"/>
    <property type="molecule type" value="Genomic_DNA"/>
</dbReference>
<organism evidence="6 8">
    <name type="scientific">Rotaria magnacalcarata</name>
    <dbReference type="NCBI Taxonomy" id="392030"/>
    <lineage>
        <taxon>Eukaryota</taxon>
        <taxon>Metazoa</taxon>
        <taxon>Spiralia</taxon>
        <taxon>Gnathifera</taxon>
        <taxon>Rotifera</taxon>
        <taxon>Eurotatoria</taxon>
        <taxon>Bdelloidea</taxon>
        <taxon>Philodinida</taxon>
        <taxon>Philodinidae</taxon>
        <taxon>Rotaria</taxon>
    </lineage>
</organism>
<dbReference type="Proteomes" id="UP000663834">
    <property type="component" value="Unassembled WGS sequence"/>
</dbReference>
<reference evidence="6" key="1">
    <citation type="submission" date="2021-02" db="EMBL/GenBank/DDBJ databases">
        <authorList>
            <person name="Nowell W R."/>
        </authorList>
    </citation>
    <scope>NUCLEOTIDE SEQUENCE</scope>
</reference>
<evidence type="ECO:0000313" key="2">
    <source>
        <dbReference type="EMBL" id="CAF1438684.1"/>
    </source>
</evidence>
<dbReference type="Proteomes" id="UP000663856">
    <property type="component" value="Unassembled WGS sequence"/>
</dbReference>
<evidence type="ECO:0000313" key="5">
    <source>
        <dbReference type="EMBL" id="CAF3816154.1"/>
    </source>
</evidence>
<dbReference type="EMBL" id="CAJNRF010007526">
    <property type="protein sequence ID" value="CAF2092462.1"/>
    <property type="molecule type" value="Genomic_DNA"/>
</dbReference>
<evidence type="ECO:0000313" key="3">
    <source>
        <dbReference type="EMBL" id="CAF2042972.1"/>
    </source>
</evidence>
<dbReference type="EMBL" id="CAJNOV010011129">
    <property type="protein sequence ID" value="CAF1438684.1"/>
    <property type="molecule type" value="Genomic_DNA"/>
</dbReference>
<evidence type="ECO:0000313" key="6">
    <source>
        <dbReference type="EMBL" id="CAF3924059.1"/>
    </source>
</evidence>
<sequence>MKRSFRTIHLLTNIRSQSTICNTLRAARIVCSNIQNVANTTINSGYDSDEEIPTNDISTALQNLGILLAHLNVGGQSLSATEFIEVDEETSAFNEWNDVKNSMIIVGEQRYNNNNSEKDDGMPTEIPPKVTEAMDMIK</sequence>
<evidence type="ECO:0000313" key="4">
    <source>
        <dbReference type="EMBL" id="CAF2092462.1"/>
    </source>
</evidence>